<dbReference type="InterPro" id="IPR003660">
    <property type="entry name" value="HAMP_dom"/>
</dbReference>
<keyword evidence="4" id="KW-1133">Transmembrane helix</keyword>
<name>A0A5N7IZI7_9CLOT</name>
<gene>
    <name evidence="7" type="ORF">E4V82_06990</name>
</gene>
<evidence type="ECO:0000259" key="5">
    <source>
        <dbReference type="PROSITE" id="PS50111"/>
    </source>
</evidence>
<dbReference type="PROSITE" id="PS50111">
    <property type="entry name" value="CHEMOTAXIS_TRANSDUC_2"/>
    <property type="match status" value="1"/>
</dbReference>
<dbReference type="InterPro" id="IPR004089">
    <property type="entry name" value="MCPsignal_dom"/>
</dbReference>
<feature type="transmembrane region" description="Helical" evidence="4">
    <location>
        <begin position="196"/>
        <end position="217"/>
    </location>
</feature>
<feature type="domain" description="HAMP" evidence="6">
    <location>
        <begin position="221"/>
        <end position="273"/>
    </location>
</feature>
<evidence type="ECO:0000259" key="6">
    <source>
        <dbReference type="PROSITE" id="PS50885"/>
    </source>
</evidence>
<evidence type="ECO:0000256" key="1">
    <source>
        <dbReference type="ARBA" id="ARBA00023224"/>
    </source>
</evidence>
<comment type="similarity">
    <text evidence="2">Belongs to the methyl-accepting chemotaxis (MCP) protein family.</text>
</comment>
<dbReference type="GO" id="GO:0016020">
    <property type="term" value="C:membrane"/>
    <property type="evidence" value="ECO:0007669"/>
    <property type="project" value="InterPro"/>
</dbReference>
<dbReference type="Proteomes" id="UP000342249">
    <property type="component" value="Unassembled WGS sequence"/>
</dbReference>
<dbReference type="SUPFAM" id="SSF58104">
    <property type="entry name" value="Methyl-accepting chemotaxis protein (MCP) signaling domain"/>
    <property type="match status" value="1"/>
</dbReference>
<evidence type="ECO:0000256" key="3">
    <source>
        <dbReference type="PROSITE-ProRule" id="PRU00284"/>
    </source>
</evidence>
<dbReference type="PANTHER" id="PTHR32089:SF112">
    <property type="entry name" value="LYSOZYME-LIKE PROTEIN-RELATED"/>
    <property type="match status" value="1"/>
</dbReference>
<keyword evidence="1 3" id="KW-0807">Transducer</keyword>
<dbReference type="PROSITE" id="PS50885">
    <property type="entry name" value="HAMP"/>
    <property type="match status" value="1"/>
</dbReference>
<dbReference type="EMBL" id="SPSF01000016">
    <property type="protein sequence ID" value="MPQ61858.1"/>
    <property type="molecule type" value="Genomic_DNA"/>
</dbReference>
<dbReference type="Gene3D" id="6.10.340.10">
    <property type="match status" value="1"/>
</dbReference>
<dbReference type="RefSeq" id="WP_152751521.1">
    <property type="nucleotide sequence ID" value="NZ_SPSE01000018.1"/>
</dbReference>
<comment type="caution">
    <text evidence="7">The sequence shown here is derived from an EMBL/GenBank/DDBJ whole genome shotgun (WGS) entry which is preliminary data.</text>
</comment>
<dbReference type="PANTHER" id="PTHR32089">
    <property type="entry name" value="METHYL-ACCEPTING CHEMOTAXIS PROTEIN MCPB"/>
    <property type="match status" value="1"/>
</dbReference>
<sequence length="578" mass="63846">MKNSGIKGNLLLLIIFMLIFIIGMGAFTFNSLNSTASQGRNDVATVNKYIALVDNSRNIQVTYKKQIQAWKDLLLRGSDQSKYNTYLAQFTSYNSEVLLGLARLKTSMGSLGIDTPLVDKVSTELDQLQINYTTALKSYDKTNKESYKIVDTLVNGMDKPPTNDMDTLVRTIMDKSTTQIATINLASKNNSKQLELYLFIISIISICLIILLTLMTLRTYKNIEKFIKQFQVLMQKAEDGDLTIQGTVFSNDELGILTVRFNKFIINIKTLILETKNMSYLVASSSNDILKNSDETAKTSQQISETILDVANGATKQSALAQQSNDMVVSVTSDLNKVTEATTYMKDLSTETDKIVTQGISSIKFQNSKMLDSKTTTQEVSSSILNLSLESAKIVEFVEIINGISSQTNLLALNASIEAARAGESGKGFAVVADEIKKLAESSSSSTSKIQELIKAIQNGINETVSKMEKFHLSMEEQTESIKNTENIFWKIKDSTSKVSTKIIEVSNKTQIIDKNSISLEKAINNISNVIEQNAAASEEVAASTEDQVSSIQEIALSISNLTKSSDKLKHFLDKYKV</sequence>
<feature type="domain" description="Methyl-accepting transducer" evidence="5">
    <location>
        <begin position="292"/>
        <end position="549"/>
    </location>
</feature>
<dbReference type="Pfam" id="PF00015">
    <property type="entry name" value="MCPsignal"/>
    <property type="match status" value="1"/>
</dbReference>
<evidence type="ECO:0000256" key="4">
    <source>
        <dbReference type="SAM" id="Phobius"/>
    </source>
</evidence>
<dbReference type="GO" id="GO:0007165">
    <property type="term" value="P:signal transduction"/>
    <property type="evidence" value="ECO:0007669"/>
    <property type="project" value="UniProtKB-KW"/>
</dbReference>
<accession>A0A5N7IZI7</accession>
<reference evidence="7 8" key="1">
    <citation type="journal article" date="2019" name="Lett. Appl. Microbiol.">
        <title>A case of 'blown pack' spoilage of vacuum-packaged pork likely associated with Clostridium estertheticum in Canada.</title>
        <authorList>
            <person name="Zhang P."/>
            <person name="Ward P."/>
            <person name="McMullen L.M."/>
            <person name="Yang X."/>
        </authorList>
    </citation>
    <scope>NUCLEOTIDE SEQUENCE [LARGE SCALE GENOMIC DNA]</scope>
    <source>
        <strain evidence="7 8">MA19</strain>
    </source>
</reference>
<keyword evidence="4" id="KW-0812">Transmembrane</keyword>
<dbReference type="AlphaFoldDB" id="A0A5N7IZI7"/>
<organism evidence="7 8">
    <name type="scientific">Clostridium estertheticum</name>
    <dbReference type="NCBI Taxonomy" id="238834"/>
    <lineage>
        <taxon>Bacteria</taxon>
        <taxon>Bacillati</taxon>
        <taxon>Bacillota</taxon>
        <taxon>Clostridia</taxon>
        <taxon>Eubacteriales</taxon>
        <taxon>Clostridiaceae</taxon>
        <taxon>Clostridium</taxon>
    </lineage>
</organism>
<keyword evidence="4" id="KW-0472">Membrane</keyword>
<proteinExistence type="inferred from homology"/>
<evidence type="ECO:0000313" key="7">
    <source>
        <dbReference type="EMBL" id="MPQ61858.1"/>
    </source>
</evidence>
<dbReference type="CDD" id="cd06225">
    <property type="entry name" value="HAMP"/>
    <property type="match status" value="1"/>
</dbReference>
<evidence type="ECO:0000256" key="2">
    <source>
        <dbReference type="ARBA" id="ARBA00029447"/>
    </source>
</evidence>
<evidence type="ECO:0000313" key="8">
    <source>
        <dbReference type="Proteomes" id="UP000342249"/>
    </source>
</evidence>
<dbReference type="Gene3D" id="1.10.287.950">
    <property type="entry name" value="Methyl-accepting chemotaxis protein"/>
    <property type="match status" value="1"/>
</dbReference>
<dbReference type="SMART" id="SM00283">
    <property type="entry name" value="MA"/>
    <property type="match status" value="1"/>
</dbReference>
<protein>
    <submittedName>
        <fullName evidence="7">Methyl-accepting chemotaxis protein</fullName>
    </submittedName>
</protein>